<evidence type="ECO:0000256" key="4">
    <source>
        <dbReference type="ARBA" id="ARBA00023180"/>
    </source>
</evidence>
<dbReference type="SMART" id="SM00473">
    <property type="entry name" value="PAN_AP"/>
    <property type="match status" value="1"/>
</dbReference>
<dbReference type="EMBL" id="OIVN01006259">
    <property type="protein sequence ID" value="SPD29123.1"/>
    <property type="molecule type" value="Genomic_DNA"/>
</dbReference>
<evidence type="ECO:0000259" key="8">
    <source>
        <dbReference type="PROSITE" id="PS50026"/>
    </source>
</evidence>
<dbReference type="InterPro" id="IPR001480">
    <property type="entry name" value="Bulb-type_lectin_dom"/>
</dbReference>
<evidence type="ECO:0000256" key="6">
    <source>
        <dbReference type="ARBA" id="ARBA00048679"/>
    </source>
</evidence>
<dbReference type="SUPFAM" id="SSF51110">
    <property type="entry name" value="alpha-D-mannose-specific plant lectins"/>
    <property type="match status" value="1"/>
</dbReference>
<evidence type="ECO:0000256" key="7">
    <source>
        <dbReference type="PROSITE-ProRule" id="PRU00076"/>
    </source>
</evidence>
<dbReference type="Pfam" id="PF00954">
    <property type="entry name" value="S_locus_glycop"/>
    <property type="match status" value="1"/>
</dbReference>
<dbReference type="EMBL" id="OIVN01000529">
    <property type="protein sequence ID" value="SPC81674.1"/>
    <property type="molecule type" value="Genomic_DNA"/>
</dbReference>
<dbReference type="InterPro" id="IPR003609">
    <property type="entry name" value="Pan_app"/>
</dbReference>
<keyword evidence="3" id="KW-1015">Disulfide bond</keyword>
<dbReference type="PROSITE" id="PS50927">
    <property type="entry name" value="BULB_LECTIN"/>
    <property type="match status" value="1"/>
</dbReference>
<dbReference type="EC" id="2.7.11.1" evidence="1"/>
<dbReference type="PANTHER" id="PTHR32444">
    <property type="entry name" value="BULB-TYPE LECTIN DOMAIN-CONTAINING PROTEIN"/>
    <property type="match status" value="1"/>
</dbReference>
<organism evidence="11">
    <name type="scientific">Fagus sylvatica</name>
    <name type="common">Beechnut</name>
    <dbReference type="NCBI Taxonomy" id="28930"/>
    <lineage>
        <taxon>Eukaryota</taxon>
        <taxon>Viridiplantae</taxon>
        <taxon>Streptophyta</taxon>
        <taxon>Embryophyta</taxon>
        <taxon>Tracheophyta</taxon>
        <taxon>Spermatophyta</taxon>
        <taxon>Magnoliopsida</taxon>
        <taxon>eudicotyledons</taxon>
        <taxon>Gunneridae</taxon>
        <taxon>Pentapetalae</taxon>
        <taxon>rosids</taxon>
        <taxon>fabids</taxon>
        <taxon>Fagales</taxon>
        <taxon>Fagaceae</taxon>
        <taxon>Fagus</taxon>
    </lineage>
</organism>
<protein>
    <recommendedName>
        <fullName evidence="1">non-specific serine/threonine protein kinase</fullName>
        <ecNumber evidence="1">2.7.11.1</ecNumber>
    </recommendedName>
</protein>
<comment type="caution">
    <text evidence="7">Lacks conserved residue(s) required for the propagation of feature annotation.</text>
</comment>
<comment type="catalytic activity">
    <reaction evidence="5">
        <text>L-threonyl-[protein] + ATP = O-phospho-L-threonyl-[protein] + ADP + H(+)</text>
        <dbReference type="Rhea" id="RHEA:46608"/>
        <dbReference type="Rhea" id="RHEA-COMP:11060"/>
        <dbReference type="Rhea" id="RHEA-COMP:11605"/>
        <dbReference type="ChEBI" id="CHEBI:15378"/>
        <dbReference type="ChEBI" id="CHEBI:30013"/>
        <dbReference type="ChEBI" id="CHEBI:30616"/>
        <dbReference type="ChEBI" id="CHEBI:61977"/>
        <dbReference type="ChEBI" id="CHEBI:456216"/>
        <dbReference type="EC" id="2.7.11.1"/>
    </reaction>
</comment>
<feature type="domain" description="EGF-like" evidence="8">
    <location>
        <begin position="221"/>
        <end position="257"/>
    </location>
</feature>
<dbReference type="SMART" id="SM00108">
    <property type="entry name" value="B_lectin"/>
    <property type="match status" value="1"/>
</dbReference>
<dbReference type="CDD" id="cd01098">
    <property type="entry name" value="PAN_AP_plant"/>
    <property type="match status" value="1"/>
</dbReference>
<evidence type="ECO:0000256" key="5">
    <source>
        <dbReference type="ARBA" id="ARBA00047899"/>
    </source>
</evidence>
<dbReference type="CDD" id="cd00028">
    <property type="entry name" value="B_lectin"/>
    <property type="match status" value="1"/>
</dbReference>
<dbReference type="InterPro" id="IPR036426">
    <property type="entry name" value="Bulb-type_lectin_dom_sf"/>
</dbReference>
<keyword evidence="4" id="KW-0325">Glycoprotein</keyword>
<dbReference type="Pfam" id="PF01453">
    <property type="entry name" value="B_lectin"/>
    <property type="match status" value="1"/>
</dbReference>
<accession>A0A2N9F4G1</accession>
<dbReference type="GO" id="GO:0048544">
    <property type="term" value="P:recognition of pollen"/>
    <property type="evidence" value="ECO:0007669"/>
    <property type="project" value="InterPro"/>
</dbReference>
<dbReference type="Gene3D" id="2.90.10.10">
    <property type="entry name" value="Bulb-type lectin domain"/>
    <property type="match status" value="1"/>
</dbReference>
<evidence type="ECO:0000256" key="3">
    <source>
        <dbReference type="ARBA" id="ARBA00023157"/>
    </source>
</evidence>
<dbReference type="AlphaFoldDB" id="A0A2N9F4G1"/>
<dbReference type="PANTHER" id="PTHR32444:SF235">
    <property type="entry name" value="OS01G0783900 PROTEIN"/>
    <property type="match status" value="1"/>
</dbReference>
<feature type="domain" description="Bulb-type lectin" evidence="9">
    <location>
        <begin position="1"/>
        <end position="105"/>
    </location>
</feature>
<feature type="domain" description="Apple" evidence="10">
    <location>
        <begin position="275"/>
        <end position="359"/>
    </location>
</feature>
<proteinExistence type="predicted"/>
<keyword evidence="2" id="KW-0732">Signal</keyword>
<keyword evidence="7" id="KW-0245">EGF-like domain</keyword>
<dbReference type="InterPro" id="IPR000742">
    <property type="entry name" value="EGF"/>
</dbReference>
<dbReference type="PROSITE" id="PS50948">
    <property type="entry name" value="PAN"/>
    <property type="match status" value="1"/>
</dbReference>
<name>A0A2N9F4G1_FAGSY</name>
<comment type="catalytic activity">
    <reaction evidence="6">
        <text>L-seryl-[protein] + ATP = O-phospho-L-seryl-[protein] + ADP + H(+)</text>
        <dbReference type="Rhea" id="RHEA:17989"/>
        <dbReference type="Rhea" id="RHEA-COMP:9863"/>
        <dbReference type="Rhea" id="RHEA-COMP:11604"/>
        <dbReference type="ChEBI" id="CHEBI:15378"/>
        <dbReference type="ChEBI" id="CHEBI:29999"/>
        <dbReference type="ChEBI" id="CHEBI:30616"/>
        <dbReference type="ChEBI" id="CHEBI:83421"/>
        <dbReference type="ChEBI" id="CHEBI:456216"/>
        <dbReference type="EC" id="2.7.11.1"/>
    </reaction>
</comment>
<evidence type="ECO:0000256" key="2">
    <source>
        <dbReference type="ARBA" id="ARBA00022729"/>
    </source>
</evidence>
<evidence type="ECO:0000259" key="9">
    <source>
        <dbReference type="PROSITE" id="PS50927"/>
    </source>
</evidence>
<dbReference type="PROSITE" id="PS50026">
    <property type="entry name" value="EGF_3"/>
    <property type="match status" value="1"/>
</dbReference>
<evidence type="ECO:0000313" key="12">
    <source>
        <dbReference type="EMBL" id="SPD29123.1"/>
    </source>
</evidence>
<dbReference type="InterPro" id="IPR000858">
    <property type="entry name" value="S_locus_glycoprot_dom"/>
</dbReference>
<gene>
    <name evidence="12" type="ORF">FSB_LOCUS57005</name>
    <name evidence="11" type="ORF">FSB_LOCUS9556</name>
</gene>
<evidence type="ECO:0000313" key="11">
    <source>
        <dbReference type="EMBL" id="SPC81674.1"/>
    </source>
</evidence>
<sequence length="370" mass="42556">MFELGFFTPPEAASPKRFVGIWYHNWDQRVVVWVANRNDPVLGNFTGAFGITNDGNLIVSDTNGNEYWSTSLDRSAFGSHIVKLMDSGNLVLSKDDDQFTMNYWESFKNPTNTFLLGMKMDENIKLVSWNDSGDPGSGQFTFKEDEGKDSYVITKKLSWESRLSSDDMPPAITCLLSIFSTITCSSYFLNQSRLVMDYGGQLKYLKWDVEKKYWSSVWWEPEDQCKIDNVCGKFGSCNINNKIVCKCLPGFKPSNPEKWESQDFLDGCTRNLTLCDKSDTFLSLKMMKVRHTNSQFEVKNEEECRNSCLEECRCQAYLYEAAENSTKRDDTNLCWTWTDDLINLEEEYPNGHNLSVRVAKSDIVQERAFI</sequence>
<evidence type="ECO:0000259" key="10">
    <source>
        <dbReference type="PROSITE" id="PS50948"/>
    </source>
</evidence>
<dbReference type="Pfam" id="PF08276">
    <property type="entry name" value="PAN_2"/>
    <property type="match status" value="1"/>
</dbReference>
<dbReference type="GO" id="GO:0004674">
    <property type="term" value="F:protein serine/threonine kinase activity"/>
    <property type="evidence" value="ECO:0007669"/>
    <property type="project" value="UniProtKB-EC"/>
</dbReference>
<reference evidence="11" key="1">
    <citation type="submission" date="2018-02" db="EMBL/GenBank/DDBJ databases">
        <authorList>
            <person name="Cohen D.B."/>
            <person name="Kent A.D."/>
        </authorList>
    </citation>
    <scope>NUCLEOTIDE SEQUENCE</scope>
</reference>
<evidence type="ECO:0000256" key="1">
    <source>
        <dbReference type="ARBA" id="ARBA00012513"/>
    </source>
</evidence>